<gene>
    <name evidence="1" type="ORF">SO802_034705</name>
</gene>
<protein>
    <submittedName>
        <fullName evidence="1">Uncharacterized protein</fullName>
    </submittedName>
</protein>
<reference evidence="1 2" key="1">
    <citation type="submission" date="2024-01" db="EMBL/GenBank/DDBJ databases">
        <title>A telomere-to-telomere, gap-free genome of sweet tea (Lithocarpus litseifolius).</title>
        <authorList>
            <person name="Zhou J."/>
        </authorList>
    </citation>
    <scope>NUCLEOTIDE SEQUENCE [LARGE SCALE GENOMIC DNA]</scope>
    <source>
        <strain evidence="1">Zhou-2022a</strain>
        <tissue evidence="1">Leaf</tissue>
    </source>
</reference>
<evidence type="ECO:0000313" key="2">
    <source>
        <dbReference type="Proteomes" id="UP001459277"/>
    </source>
</evidence>
<dbReference type="AlphaFoldDB" id="A0AAW2BJW1"/>
<accession>A0AAW2BJW1</accession>
<sequence length="130" mass="15012">MSVWNGTKIKLPWMQEPLNEFIDIVWEIMESYPNVDWILFAVIAWSLWSNRNSVIHEGKSKGHEVLIRSVADFVEEIKQEKQPPVRLPTKTKFPWSPPRKDWYKINTDGAVFKEIGSCGSGGIRILSISL</sequence>
<evidence type="ECO:0000313" key="1">
    <source>
        <dbReference type="EMBL" id="KAK9985180.1"/>
    </source>
</evidence>
<proteinExistence type="predicted"/>
<organism evidence="1 2">
    <name type="scientific">Lithocarpus litseifolius</name>
    <dbReference type="NCBI Taxonomy" id="425828"/>
    <lineage>
        <taxon>Eukaryota</taxon>
        <taxon>Viridiplantae</taxon>
        <taxon>Streptophyta</taxon>
        <taxon>Embryophyta</taxon>
        <taxon>Tracheophyta</taxon>
        <taxon>Spermatophyta</taxon>
        <taxon>Magnoliopsida</taxon>
        <taxon>eudicotyledons</taxon>
        <taxon>Gunneridae</taxon>
        <taxon>Pentapetalae</taxon>
        <taxon>rosids</taxon>
        <taxon>fabids</taxon>
        <taxon>Fagales</taxon>
        <taxon>Fagaceae</taxon>
        <taxon>Lithocarpus</taxon>
    </lineage>
</organism>
<dbReference type="Proteomes" id="UP001459277">
    <property type="component" value="Unassembled WGS sequence"/>
</dbReference>
<keyword evidence="2" id="KW-1185">Reference proteome</keyword>
<comment type="caution">
    <text evidence="1">The sequence shown here is derived from an EMBL/GenBank/DDBJ whole genome shotgun (WGS) entry which is preliminary data.</text>
</comment>
<name>A0AAW2BJW1_9ROSI</name>
<dbReference type="EMBL" id="JAZDWU010000012">
    <property type="protein sequence ID" value="KAK9985180.1"/>
    <property type="molecule type" value="Genomic_DNA"/>
</dbReference>